<dbReference type="Proteomes" id="UP001601444">
    <property type="component" value="Unassembled WGS sequence"/>
</dbReference>
<keyword evidence="2" id="KW-1185">Reference proteome</keyword>
<evidence type="ECO:0000313" key="2">
    <source>
        <dbReference type="Proteomes" id="UP001601444"/>
    </source>
</evidence>
<accession>A0ABW6PGG2</accession>
<sequence length="186" mass="18044">MRPGHGRARTPGPAPAGNAVRGGASGSLVAAVAVAAHGLAGGGVPGSAEIALLALAGLATGALAGGRLPRSPAALTTALLGGQWAGHLALSGVLGHHRGGAVLGELLHRPSAAMTAAHLLATALCAGAILAAERLYLLVSSVVRAVLSAPVPPLGARRAPRTRYAAPLSAFRPIGAHPPRAPPVPA</sequence>
<protein>
    <recommendedName>
        <fullName evidence="3">Integral membrane protein</fullName>
    </recommendedName>
</protein>
<gene>
    <name evidence="1" type="ORF">ACFYTF_01500</name>
</gene>
<proteinExistence type="predicted"/>
<dbReference type="RefSeq" id="WP_387698714.1">
    <property type="nucleotide sequence ID" value="NZ_JBIAMX010000001.1"/>
</dbReference>
<evidence type="ECO:0000313" key="1">
    <source>
        <dbReference type="EMBL" id="MFF0541495.1"/>
    </source>
</evidence>
<name>A0ABW6PGG2_9NOCA</name>
<evidence type="ECO:0008006" key="3">
    <source>
        <dbReference type="Google" id="ProtNLM"/>
    </source>
</evidence>
<organism evidence="1 2">
    <name type="scientific">Nocardia thailandica</name>
    <dbReference type="NCBI Taxonomy" id="257275"/>
    <lineage>
        <taxon>Bacteria</taxon>
        <taxon>Bacillati</taxon>
        <taxon>Actinomycetota</taxon>
        <taxon>Actinomycetes</taxon>
        <taxon>Mycobacteriales</taxon>
        <taxon>Nocardiaceae</taxon>
        <taxon>Nocardia</taxon>
    </lineage>
</organism>
<comment type="caution">
    <text evidence="1">The sequence shown here is derived from an EMBL/GenBank/DDBJ whole genome shotgun (WGS) entry which is preliminary data.</text>
</comment>
<reference evidence="1 2" key="1">
    <citation type="submission" date="2024-10" db="EMBL/GenBank/DDBJ databases">
        <title>The Natural Products Discovery Center: Release of the First 8490 Sequenced Strains for Exploring Actinobacteria Biosynthetic Diversity.</title>
        <authorList>
            <person name="Kalkreuter E."/>
            <person name="Kautsar S.A."/>
            <person name="Yang D."/>
            <person name="Bader C.D."/>
            <person name="Teijaro C.N."/>
            <person name="Fluegel L."/>
            <person name="Davis C.M."/>
            <person name="Simpson J.R."/>
            <person name="Lauterbach L."/>
            <person name="Steele A.D."/>
            <person name="Gui C."/>
            <person name="Meng S."/>
            <person name="Li G."/>
            <person name="Viehrig K."/>
            <person name="Ye F."/>
            <person name="Su P."/>
            <person name="Kiefer A.F."/>
            <person name="Nichols A."/>
            <person name="Cepeda A.J."/>
            <person name="Yan W."/>
            <person name="Fan B."/>
            <person name="Jiang Y."/>
            <person name="Adhikari A."/>
            <person name="Zheng C.-J."/>
            <person name="Schuster L."/>
            <person name="Cowan T.M."/>
            <person name="Smanski M.J."/>
            <person name="Chevrette M.G."/>
            <person name="De Carvalho L.P.S."/>
            <person name="Shen B."/>
        </authorList>
    </citation>
    <scope>NUCLEOTIDE SEQUENCE [LARGE SCALE GENOMIC DNA]</scope>
    <source>
        <strain evidence="1 2">NPDC004045</strain>
    </source>
</reference>
<dbReference type="EMBL" id="JBIAMX010000001">
    <property type="protein sequence ID" value="MFF0541495.1"/>
    <property type="molecule type" value="Genomic_DNA"/>
</dbReference>